<reference evidence="8" key="1">
    <citation type="submission" date="2022-08" db="EMBL/GenBank/DDBJ databases">
        <title>Genome sequencing of akame (Lates japonicus).</title>
        <authorList>
            <person name="Hashiguchi Y."/>
            <person name="Takahashi H."/>
        </authorList>
    </citation>
    <scope>NUCLEOTIDE SEQUENCE</scope>
    <source>
        <strain evidence="8">Kochi</strain>
    </source>
</reference>
<comment type="function">
    <text evidence="6">Enhancer of SUMO conjugation. Increases SUMO conjugation to proteins by promoting the: binding of E1 and E2 enzymes, thioester linkage between SUMO and ube2i/ubc9 and transfer of SUMO to specific target proteins which include hif1a, pias, nfkbia, nr3c1 and top1. Has no effect on ubiquitination.</text>
</comment>
<dbReference type="Pfam" id="PF05773">
    <property type="entry name" value="RWD"/>
    <property type="match status" value="1"/>
</dbReference>
<dbReference type="GO" id="GO:1902073">
    <property type="term" value="P:positive regulation of hypoxia-inducible factor-1alpha signaling pathway"/>
    <property type="evidence" value="ECO:0007669"/>
    <property type="project" value="InterPro"/>
</dbReference>
<comment type="subcellular location">
    <subcellularLocation>
        <location evidence="2">Cytoplasm</location>
    </subcellularLocation>
    <subcellularLocation>
        <location evidence="1">Nucleus</location>
    </subcellularLocation>
</comment>
<protein>
    <recommendedName>
        <fullName evidence="3">RWD domain-containing protein 3</fullName>
    </recommendedName>
</protein>
<accession>A0AAD3NGK7</accession>
<evidence type="ECO:0000256" key="3">
    <source>
        <dbReference type="ARBA" id="ARBA00015444"/>
    </source>
</evidence>
<dbReference type="InterPro" id="IPR038840">
    <property type="entry name" value="RWDD3"/>
</dbReference>
<dbReference type="AlphaFoldDB" id="A0AAD3NGK7"/>
<evidence type="ECO:0000256" key="1">
    <source>
        <dbReference type="ARBA" id="ARBA00004123"/>
    </source>
</evidence>
<evidence type="ECO:0000256" key="6">
    <source>
        <dbReference type="ARBA" id="ARBA00053748"/>
    </source>
</evidence>
<sequence>MSEAALEEVSVLSSIYCGEGEFELIQQSAQDGLLVQINSTVGGERGRNLSLLFHLPPRYPSCPPDISVSSTGLSRTQCHNIRQKLLDQAAALPPEPMVHQLVEWLQYVEVTEEFRGGEEEVKETEREERWTAVLLLDHIRSRNRYIGLLERWTQQLQLTVRLLLGRSILVILQGARPDIKEFCHLLKTVRVDVDSSGKKCKERMMKVLAETPLSSSCGHSLQSFVVKEYQSFPELNAAFQELNITELYQQILPSSSSTLLTAGVYQIQSPPVQLIRILLHITSIHHHLLSTTTSGPV</sequence>
<dbReference type="FunFam" id="3.10.110.10:FF:000050">
    <property type="entry name" value="eIF-2-alpha kinase GCN2"/>
    <property type="match status" value="1"/>
</dbReference>
<keyword evidence="5" id="KW-0539">Nucleus</keyword>
<dbReference type="GO" id="GO:0005737">
    <property type="term" value="C:cytoplasm"/>
    <property type="evidence" value="ECO:0007669"/>
    <property type="project" value="UniProtKB-SubCell"/>
</dbReference>
<dbReference type="SUPFAM" id="SSF54495">
    <property type="entry name" value="UBC-like"/>
    <property type="match status" value="1"/>
</dbReference>
<dbReference type="CDD" id="cd23819">
    <property type="entry name" value="RWD_RWDD3"/>
    <property type="match status" value="1"/>
</dbReference>
<dbReference type="GO" id="GO:0033554">
    <property type="term" value="P:cellular response to stress"/>
    <property type="evidence" value="ECO:0007669"/>
    <property type="project" value="UniProtKB-ARBA"/>
</dbReference>
<evidence type="ECO:0000313" key="9">
    <source>
        <dbReference type="Proteomes" id="UP001279410"/>
    </source>
</evidence>
<dbReference type="PANTHER" id="PTHR15628">
    <property type="entry name" value="RWD DOMAIN-CONTAINING PROTEIN 3"/>
    <property type="match status" value="1"/>
</dbReference>
<dbReference type="PROSITE" id="PS50908">
    <property type="entry name" value="RWD"/>
    <property type="match status" value="1"/>
</dbReference>
<dbReference type="Gene3D" id="3.10.110.10">
    <property type="entry name" value="Ubiquitin Conjugating Enzyme"/>
    <property type="match status" value="1"/>
</dbReference>
<dbReference type="PANTHER" id="PTHR15628:SF1">
    <property type="entry name" value="RWD DOMAIN-CONTAINING PROTEIN 3"/>
    <property type="match status" value="1"/>
</dbReference>
<dbReference type="InterPro" id="IPR006575">
    <property type="entry name" value="RWD_dom"/>
</dbReference>
<comment type="caution">
    <text evidence="8">The sequence shown here is derived from an EMBL/GenBank/DDBJ whole genome shotgun (WGS) entry which is preliminary data.</text>
</comment>
<dbReference type="InterPro" id="IPR016135">
    <property type="entry name" value="UBQ-conjugating_enzyme/RWD"/>
</dbReference>
<feature type="domain" description="RWD" evidence="7">
    <location>
        <begin position="7"/>
        <end position="112"/>
    </location>
</feature>
<keyword evidence="4" id="KW-0963">Cytoplasm</keyword>
<evidence type="ECO:0000313" key="8">
    <source>
        <dbReference type="EMBL" id="GLD70836.1"/>
    </source>
</evidence>
<dbReference type="EMBL" id="BRZM01000451">
    <property type="protein sequence ID" value="GLD70836.1"/>
    <property type="molecule type" value="Genomic_DNA"/>
</dbReference>
<dbReference type="Proteomes" id="UP001279410">
    <property type="component" value="Unassembled WGS sequence"/>
</dbReference>
<evidence type="ECO:0000256" key="4">
    <source>
        <dbReference type="ARBA" id="ARBA00022490"/>
    </source>
</evidence>
<proteinExistence type="predicted"/>
<dbReference type="GO" id="GO:0010468">
    <property type="term" value="P:regulation of gene expression"/>
    <property type="evidence" value="ECO:0007669"/>
    <property type="project" value="UniProtKB-ARBA"/>
</dbReference>
<evidence type="ECO:0000259" key="7">
    <source>
        <dbReference type="PROSITE" id="PS50908"/>
    </source>
</evidence>
<evidence type="ECO:0000256" key="5">
    <source>
        <dbReference type="ARBA" id="ARBA00023242"/>
    </source>
</evidence>
<dbReference type="GO" id="GO:0033235">
    <property type="term" value="P:positive regulation of protein sumoylation"/>
    <property type="evidence" value="ECO:0007669"/>
    <property type="project" value="InterPro"/>
</dbReference>
<dbReference type="SMART" id="SM00591">
    <property type="entry name" value="RWD"/>
    <property type="match status" value="1"/>
</dbReference>
<evidence type="ECO:0000256" key="2">
    <source>
        <dbReference type="ARBA" id="ARBA00004496"/>
    </source>
</evidence>
<name>A0AAD3NGK7_LATJO</name>
<dbReference type="GO" id="GO:0005634">
    <property type="term" value="C:nucleus"/>
    <property type="evidence" value="ECO:0007669"/>
    <property type="project" value="UniProtKB-SubCell"/>
</dbReference>
<keyword evidence="9" id="KW-1185">Reference proteome</keyword>
<dbReference type="CDD" id="cd24164">
    <property type="entry name" value="RWDD3_C"/>
    <property type="match status" value="1"/>
</dbReference>
<gene>
    <name evidence="8" type="ORF">AKAME5_002215500</name>
</gene>
<organism evidence="8 9">
    <name type="scientific">Lates japonicus</name>
    <name type="common">Japanese lates</name>
    <dbReference type="NCBI Taxonomy" id="270547"/>
    <lineage>
        <taxon>Eukaryota</taxon>
        <taxon>Metazoa</taxon>
        <taxon>Chordata</taxon>
        <taxon>Craniata</taxon>
        <taxon>Vertebrata</taxon>
        <taxon>Euteleostomi</taxon>
        <taxon>Actinopterygii</taxon>
        <taxon>Neopterygii</taxon>
        <taxon>Teleostei</taxon>
        <taxon>Neoteleostei</taxon>
        <taxon>Acanthomorphata</taxon>
        <taxon>Carangaria</taxon>
        <taxon>Carangaria incertae sedis</taxon>
        <taxon>Centropomidae</taxon>
        <taxon>Lates</taxon>
    </lineage>
</organism>